<dbReference type="OrthoDB" id="8907274at2759"/>
<evidence type="ECO:0000256" key="2">
    <source>
        <dbReference type="ARBA" id="ARBA00008816"/>
    </source>
</evidence>
<dbReference type="CDD" id="cd03390">
    <property type="entry name" value="PAP2_containing_1_like"/>
    <property type="match status" value="1"/>
</dbReference>
<evidence type="ECO:0000259" key="8">
    <source>
        <dbReference type="SMART" id="SM00014"/>
    </source>
</evidence>
<feature type="region of interest" description="Disordered" evidence="6">
    <location>
        <begin position="1"/>
        <end position="46"/>
    </location>
</feature>
<dbReference type="GO" id="GO:0006644">
    <property type="term" value="P:phospholipid metabolic process"/>
    <property type="evidence" value="ECO:0007669"/>
    <property type="project" value="InterPro"/>
</dbReference>
<dbReference type="Proteomes" id="UP000307440">
    <property type="component" value="Unassembled WGS sequence"/>
</dbReference>
<dbReference type="SMART" id="SM00014">
    <property type="entry name" value="acidPPc"/>
    <property type="match status" value="1"/>
</dbReference>
<keyword evidence="4 7" id="KW-1133">Transmembrane helix</keyword>
<comment type="similarity">
    <text evidence="2">Belongs to the PA-phosphatase related phosphoesterase family.</text>
</comment>
<evidence type="ECO:0000256" key="5">
    <source>
        <dbReference type="ARBA" id="ARBA00023136"/>
    </source>
</evidence>
<dbReference type="AlphaFoldDB" id="A0A5C3L327"/>
<feature type="transmembrane region" description="Helical" evidence="7">
    <location>
        <begin position="214"/>
        <end position="232"/>
    </location>
</feature>
<dbReference type="InterPro" id="IPR043216">
    <property type="entry name" value="PAP-like"/>
</dbReference>
<dbReference type="PANTHER" id="PTHR10165">
    <property type="entry name" value="LIPID PHOSPHATE PHOSPHATASE"/>
    <property type="match status" value="1"/>
</dbReference>
<dbReference type="PANTHER" id="PTHR10165:SF35">
    <property type="entry name" value="RE23632P"/>
    <property type="match status" value="1"/>
</dbReference>
<keyword evidence="10" id="KW-1185">Reference proteome</keyword>
<dbReference type="Gene3D" id="1.20.144.10">
    <property type="entry name" value="Phosphatidic acid phosphatase type 2/haloperoxidase"/>
    <property type="match status" value="1"/>
</dbReference>
<evidence type="ECO:0000256" key="1">
    <source>
        <dbReference type="ARBA" id="ARBA00004141"/>
    </source>
</evidence>
<dbReference type="GO" id="GO:0008195">
    <property type="term" value="F:phosphatidate phosphatase activity"/>
    <property type="evidence" value="ECO:0007669"/>
    <property type="project" value="TreeGrafter"/>
</dbReference>
<feature type="transmembrane region" description="Helical" evidence="7">
    <location>
        <begin position="114"/>
        <end position="134"/>
    </location>
</feature>
<dbReference type="Pfam" id="PF01569">
    <property type="entry name" value="PAP2"/>
    <property type="match status" value="1"/>
</dbReference>
<dbReference type="EMBL" id="ML210165">
    <property type="protein sequence ID" value="TFK27409.1"/>
    <property type="molecule type" value="Genomic_DNA"/>
</dbReference>
<dbReference type="InterPro" id="IPR036938">
    <property type="entry name" value="PAP2/HPO_sf"/>
</dbReference>
<organism evidence="9 10">
    <name type="scientific">Coprinopsis marcescibilis</name>
    <name type="common">Agaric fungus</name>
    <name type="synonym">Psathyrella marcescibilis</name>
    <dbReference type="NCBI Taxonomy" id="230819"/>
    <lineage>
        <taxon>Eukaryota</taxon>
        <taxon>Fungi</taxon>
        <taxon>Dikarya</taxon>
        <taxon>Basidiomycota</taxon>
        <taxon>Agaricomycotina</taxon>
        <taxon>Agaricomycetes</taxon>
        <taxon>Agaricomycetidae</taxon>
        <taxon>Agaricales</taxon>
        <taxon>Agaricineae</taxon>
        <taxon>Psathyrellaceae</taxon>
        <taxon>Coprinopsis</taxon>
    </lineage>
</organism>
<sequence>MSYARLSSPPPPEASRNLSYPPLSQGNHNRPAMQQPQPKQGGFFGPMYPSKKSKMSSTRRRKLLLSYTPDWLITVLLAAGFFALDRVDGYRRDFSLADTSLRHPFAEHERVPELHLIAICVGIPIVIQPIINFFTVRSWWDFHNSYLGLILGLALTGSTTQLIKLTVGRPRPDIISRCNPNVTEDPLLGLTTWRVCQQEDIHLLKDGFRSFPSGHSSLSFAGLGFLSFYLAGKLHLFDKRGHAGKAWLAITPFFGAALVAISRTMDYRHHWHDVLVGSLLGIVFSFFAYRQYYPPLDSELSHRPYSPRVQEKSDESAILPTHIATANASGFSSSPPTRYSPSKFQASGSGMVNSEPYETVQLGVDGTVARPGPTSMEDVWEQGAQTGYDGTVPRSRSVGGDHSSDAGHTQNRILSRREQQQMVFQQQQPSHSDDSSPEPQDAYSIPLRSTSHPSSQQQQSRQQQSQPRQYTADAYTGIQ</sequence>
<feature type="region of interest" description="Disordered" evidence="6">
    <location>
        <begin position="385"/>
        <end position="479"/>
    </location>
</feature>
<reference evidence="9 10" key="1">
    <citation type="journal article" date="2019" name="Nat. Ecol. Evol.">
        <title>Megaphylogeny resolves global patterns of mushroom evolution.</title>
        <authorList>
            <person name="Varga T."/>
            <person name="Krizsan K."/>
            <person name="Foldi C."/>
            <person name="Dima B."/>
            <person name="Sanchez-Garcia M."/>
            <person name="Sanchez-Ramirez S."/>
            <person name="Szollosi G.J."/>
            <person name="Szarkandi J.G."/>
            <person name="Papp V."/>
            <person name="Albert L."/>
            <person name="Andreopoulos W."/>
            <person name="Angelini C."/>
            <person name="Antonin V."/>
            <person name="Barry K.W."/>
            <person name="Bougher N.L."/>
            <person name="Buchanan P."/>
            <person name="Buyck B."/>
            <person name="Bense V."/>
            <person name="Catcheside P."/>
            <person name="Chovatia M."/>
            <person name="Cooper J."/>
            <person name="Damon W."/>
            <person name="Desjardin D."/>
            <person name="Finy P."/>
            <person name="Geml J."/>
            <person name="Haridas S."/>
            <person name="Hughes K."/>
            <person name="Justo A."/>
            <person name="Karasinski D."/>
            <person name="Kautmanova I."/>
            <person name="Kiss B."/>
            <person name="Kocsube S."/>
            <person name="Kotiranta H."/>
            <person name="LaButti K.M."/>
            <person name="Lechner B.E."/>
            <person name="Liimatainen K."/>
            <person name="Lipzen A."/>
            <person name="Lukacs Z."/>
            <person name="Mihaltcheva S."/>
            <person name="Morgado L.N."/>
            <person name="Niskanen T."/>
            <person name="Noordeloos M.E."/>
            <person name="Ohm R.A."/>
            <person name="Ortiz-Santana B."/>
            <person name="Ovrebo C."/>
            <person name="Racz N."/>
            <person name="Riley R."/>
            <person name="Savchenko A."/>
            <person name="Shiryaev A."/>
            <person name="Soop K."/>
            <person name="Spirin V."/>
            <person name="Szebenyi C."/>
            <person name="Tomsovsky M."/>
            <person name="Tulloss R.E."/>
            <person name="Uehling J."/>
            <person name="Grigoriev I.V."/>
            <person name="Vagvolgyi C."/>
            <person name="Papp T."/>
            <person name="Martin F.M."/>
            <person name="Miettinen O."/>
            <person name="Hibbett D.S."/>
            <person name="Nagy L.G."/>
        </authorList>
    </citation>
    <scope>NUCLEOTIDE SEQUENCE [LARGE SCALE GENOMIC DNA]</scope>
    <source>
        <strain evidence="9 10">CBS 121175</strain>
    </source>
</reference>
<name>A0A5C3L327_COPMA</name>
<gene>
    <name evidence="9" type="ORF">FA15DRAFT_666493</name>
</gene>
<dbReference type="STRING" id="230819.A0A5C3L327"/>
<proteinExistence type="inferred from homology"/>
<feature type="transmembrane region" description="Helical" evidence="7">
    <location>
        <begin position="63"/>
        <end position="84"/>
    </location>
</feature>
<dbReference type="FunFam" id="1.20.144.10:FF:000017">
    <property type="entry name" value="Diacylglycerol pyrophosphate phosphatase 1"/>
    <property type="match status" value="1"/>
</dbReference>
<keyword evidence="5 7" id="KW-0472">Membrane</keyword>
<evidence type="ECO:0000256" key="7">
    <source>
        <dbReference type="SAM" id="Phobius"/>
    </source>
</evidence>
<dbReference type="GO" id="GO:0046839">
    <property type="term" value="P:phospholipid dephosphorylation"/>
    <property type="evidence" value="ECO:0007669"/>
    <property type="project" value="TreeGrafter"/>
</dbReference>
<evidence type="ECO:0000313" key="9">
    <source>
        <dbReference type="EMBL" id="TFK27409.1"/>
    </source>
</evidence>
<evidence type="ECO:0000256" key="4">
    <source>
        <dbReference type="ARBA" id="ARBA00022989"/>
    </source>
</evidence>
<accession>A0A5C3L327</accession>
<dbReference type="GO" id="GO:0016020">
    <property type="term" value="C:membrane"/>
    <property type="evidence" value="ECO:0007669"/>
    <property type="project" value="UniProtKB-SubCell"/>
</dbReference>
<evidence type="ECO:0000256" key="6">
    <source>
        <dbReference type="SAM" id="MobiDB-lite"/>
    </source>
</evidence>
<feature type="transmembrane region" description="Helical" evidence="7">
    <location>
        <begin position="274"/>
        <end position="293"/>
    </location>
</feature>
<keyword evidence="3 7" id="KW-0812">Transmembrane</keyword>
<feature type="compositionally biased region" description="Polar residues" evidence="6">
    <location>
        <begin position="16"/>
        <end position="28"/>
    </location>
</feature>
<feature type="region of interest" description="Disordered" evidence="6">
    <location>
        <begin position="327"/>
        <end position="352"/>
    </location>
</feature>
<dbReference type="InterPro" id="IPR000326">
    <property type="entry name" value="PAP2/HPO"/>
</dbReference>
<comment type="subcellular location">
    <subcellularLocation>
        <location evidence="1">Membrane</location>
        <topology evidence="1">Multi-pass membrane protein</topology>
    </subcellularLocation>
</comment>
<dbReference type="SUPFAM" id="SSF48317">
    <property type="entry name" value="Acid phosphatase/Vanadium-dependent haloperoxidase"/>
    <property type="match status" value="1"/>
</dbReference>
<evidence type="ECO:0000313" key="10">
    <source>
        <dbReference type="Proteomes" id="UP000307440"/>
    </source>
</evidence>
<feature type="compositionally biased region" description="Low complexity" evidence="6">
    <location>
        <begin position="453"/>
        <end position="469"/>
    </location>
</feature>
<feature type="compositionally biased region" description="Low complexity" evidence="6">
    <location>
        <begin position="420"/>
        <end position="430"/>
    </location>
</feature>
<feature type="transmembrane region" description="Helical" evidence="7">
    <location>
        <begin position="244"/>
        <end position="262"/>
    </location>
</feature>
<feature type="domain" description="Phosphatidic acid phosphatase type 2/haloperoxidase" evidence="8">
    <location>
        <begin position="144"/>
        <end position="289"/>
    </location>
</feature>
<protein>
    <submittedName>
        <fullName evidence="9">PAP2-domain-containing protein</fullName>
    </submittedName>
</protein>
<evidence type="ECO:0000256" key="3">
    <source>
        <dbReference type="ARBA" id="ARBA00022692"/>
    </source>
</evidence>